<feature type="compositionally biased region" description="Basic and acidic residues" evidence="1">
    <location>
        <begin position="471"/>
        <end position="480"/>
    </location>
</feature>
<feature type="compositionally biased region" description="Basic residues" evidence="1">
    <location>
        <begin position="106"/>
        <end position="118"/>
    </location>
</feature>
<gene>
    <name evidence="3" type="ORF">HF521_011421</name>
</gene>
<feature type="region of interest" description="Disordered" evidence="1">
    <location>
        <begin position="18"/>
        <end position="259"/>
    </location>
</feature>
<dbReference type="CDD" id="cd00009">
    <property type="entry name" value="AAA"/>
    <property type="match status" value="1"/>
</dbReference>
<dbReference type="Pfam" id="PF00004">
    <property type="entry name" value="AAA"/>
    <property type="match status" value="1"/>
</dbReference>
<feature type="region of interest" description="Disordered" evidence="1">
    <location>
        <begin position="716"/>
        <end position="744"/>
    </location>
</feature>
<dbReference type="GO" id="GO:0016887">
    <property type="term" value="F:ATP hydrolysis activity"/>
    <property type="evidence" value="ECO:0007669"/>
    <property type="project" value="InterPro"/>
</dbReference>
<feature type="region of interest" description="Disordered" evidence="1">
    <location>
        <begin position="354"/>
        <end position="381"/>
    </location>
</feature>
<feature type="region of interest" description="Disordered" evidence="1">
    <location>
        <begin position="1185"/>
        <end position="1279"/>
    </location>
</feature>
<feature type="compositionally biased region" description="Basic and acidic residues" evidence="1">
    <location>
        <begin position="529"/>
        <end position="542"/>
    </location>
</feature>
<feature type="compositionally biased region" description="Polar residues" evidence="1">
    <location>
        <begin position="1254"/>
        <end position="1266"/>
    </location>
</feature>
<feature type="compositionally biased region" description="Basic and acidic residues" evidence="1">
    <location>
        <begin position="1077"/>
        <end position="1091"/>
    </location>
</feature>
<organism evidence="3 4">
    <name type="scientific">Silurus meridionalis</name>
    <name type="common">Southern catfish</name>
    <name type="synonym">Silurus soldatovi meridionalis</name>
    <dbReference type="NCBI Taxonomy" id="175797"/>
    <lineage>
        <taxon>Eukaryota</taxon>
        <taxon>Metazoa</taxon>
        <taxon>Chordata</taxon>
        <taxon>Craniata</taxon>
        <taxon>Vertebrata</taxon>
        <taxon>Euteleostomi</taxon>
        <taxon>Actinopterygii</taxon>
        <taxon>Neopterygii</taxon>
        <taxon>Teleostei</taxon>
        <taxon>Ostariophysi</taxon>
        <taxon>Siluriformes</taxon>
        <taxon>Siluridae</taxon>
        <taxon>Silurus</taxon>
    </lineage>
</organism>
<dbReference type="EMBL" id="JABFDY010000022">
    <property type="protein sequence ID" value="KAF7691124.1"/>
    <property type="molecule type" value="Genomic_DNA"/>
</dbReference>
<comment type="caution">
    <text evidence="3">The sequence shown here is derived from an EMBL/GenBank/DDBJ whole genome shotgun (WGS) entry which is preliminary data.</text>
</comment>
<sequence>MAGLVAMAAVIEDFEVTQPCKKLRKDEEPLSPPPPAATKTITNYFLPLPKPVDKPFSPPRSNSFIDYFRKTPPAQEKTTSSQKASPLQTKELQSPSFEEACPKASKVQRQKRTRKPKEKLKLQEEEEQDVLSKNCILENNPDESTMKKEGCLPSFGSDTSPRLSPINTEICLDEEPLDSRNAADVSADDRKAKDGLQNPKSKNLATHNQGEDLNEDNASPQEDMSRVKKCAMRRNRKAQVSRSELSTTEHEQSLHDASMEVNVDETSVLNCSTVTVSFKDFLQSQIQSEDEVAADSKSDTCAAESSDVKSCMDVIDSVAAVSPRTLMVQAEVHPISPDYEAVKGPQLKMASIFTRNKKESQVKDSKKSSSDNPQMNTSILPDLKRKSNVVLQEEDLELAVLEYNSTSKCTQEERKQFMNAFKQPSQDGSKVKTSKVLSKLKPAEESASETAEPEKKEDESSPDLTTPEQCTEQKKPDCVGKKRGRKKSVKKGQTDQSEEVPVTPNQDELLALTEIENKSDSVEGSSKQCVKELRRSTRDQTRRQAAPTPERNPFPRKTRSHKKDETSAACQDDVTQASTPKSTRHKKNVYMAEMLSPSNKHGSPIRIRFTRVFPSSATKTGDFEILSPQDSNSLKKRKKAKKLVQKAKALKNSKQTAAGEKPAVRRSTRSKESNQISYCEDEDSVVFLDDCNTAPATSENINNQKKLRSLNDVLGKNIPSSKAQKNSPAFKLAPMSMERKSQRPSAIISILDDSSREGSENSQDDEQFRAKKEFLKSGLPESFKKQIAKVTANREAYTQACTSFQSVVHVQQRPTDCSLWTLLWPENPFLTCLKEFYHLPSTPIASLEDRAGNFTVPAQRTCTEVGGCVFVSGRRKSFTEPVQERLLEEITASNPSFPVQRFFSRFQKRYKEYLQGAVAEPECGSKTAPPVNSTETIGGKRKRVDEGGRAGKLAKKQKSDHKEEEAIVVLDSPDSASGGTPEATESVTRSSGRRRRSLRNKQGTDEEPKPTEDKKQCDPIIVILDSPSSETCAQDCVIEDVPWTEKYQPQHSGDIIGNTASVRKLHSWLKEWKLRADREERRKQEKKKQEDDGNDSWLEGDSSEGLEDAEDMLCNTLLITGPTGVGKTAAVYACAQELGFKVFEVNCSSQRSGRQILSQLKEATQSHQVDIQGVNAHKPTYFNNYNSSSLLTKPSPRKVNSPRQVVSSPRKPPQSPRSSTARKGNLTPKSLASFFKMGGRSTGKDDINQDKKAQTSCSKTSKVTQIESKRQEKKASSEEQNKRTATSLILFEEVDVIFDDDSGFLAAVKTFMATTKRPVILTTSDPTFVSMFDGYFDEIHFKVPSLVNVASYLQLLCLVENVRTDMQDLSCLLHWNRCDIRQSLLHLQFWTCSGGGRQVTRPILQSGGSECQVKTEAAKVENVAAGGALPLANVPPCHVGCTESFLGLLNTRQEKGIEDLLMGEPSAMDVRCLDLLSEAERRGVNLLYSNMEVLIRLPTRPLPDLINRQRLPSNTEAQPVLLSKHSNVVKQEEHSDDTSPLKVSCRMRRKKQLYIDNKHALHSDSDSEDGFLSLPKLSSDTKPAQDESAQDPPANKPMRMRVELSEAERKKSQCVSQCLSFLAEYLDHMSFVDSSLHYKLPQAEGACRPQDFTGAGAEVKCGMTDDVRLEWDGHINEFNAKEIQIVLGSMSFHKCKAGISEVWNKVQELEEPLKTETVEDLTLHVASHRQRFDLSHSKLLEPRVMDTRREVMNDFLTSRSFSTQGNRVAAAVDYLPSLRAICRSEKLREQGKVKRRFMHYLEGIHLDLPKSTLQELASDFP</sequence>
<evidence type="ECO:0000313" key="4">
    <source>
        <dbReference type="Proteomes" id="UP000606274"/>
    </source>
</evidence>
<dbReference type="InterPro" id="IPR003959">
    <property type="entry name" value="ATPase_AAA_core"/>
</dbReference>
<feature type="region of interest" description="Disordered" evidence="1">
    <location>
        <begin position="1077"/>
        <end position="1104"/>
    </location>
</feature>
<evidence type="ECO:0000259" key="2">
    <source>
        <dbReference type="SMART" id="SM00382"/>
    </source>
</evidence>
<feature type="compositionally biased region" description="Basic residues" evidence="1">
    <location>
        <begin position="227"/>
        <end position="239"/>
    </location>
</feature>
<feature type="compositionally biased region" description="Basic and acidic residues" evidence="1">
    <location>
        <begin position="247"/>
        <end position="258"/>
    </location>
</feature>
<accession>A0A8T0AHU7</accession>
<feature type="compositionally biased region" description="Basic and acidic residues" evidence="1">
    <location>
        <begin position="1002"/>
        <end position="1017"/>
    </location>
</feature>
<dbReference type="OrthoDB" id="9996895at2759"/>
<name>A0A8T0AHU7_SILME</name>
<proteinExistence type="predicted"/>
<feature type="compositionally biased region" description="Basic residues" evidence="1">
    <location>
        <begin position="481"/>
        <end position="490"/>
    </location>
</feature>
<dbReference type="SUPFAM" id="SSF52540">
    <property type="entry name" value="P-loop containing nucleoside triphosphate hydrolases"/>
    <property type="match status" value="1"/>
</dbReference>
<feature type="compositionally biased region" description="Polar residues" evidence="1">
    <location>
        <begin position="76"/>
        <end position="96"/>
    </location>
</feature>
<dbReference type="GO" id="GO:0005524">
    <property type="term" value="F:ATP binding"/>
    <property type="evidence" value="ECO:0007669"/>
    <property type="project" value="InterPro"/>
</dbReference>
<feature type="region of interest" description="Disordered" evidence="1">
    <location>
        <begin position="421"/>
        <end position="587"/>
    </location>
</feature>
<feature type="compositionally biased region" description="Polar residues" evidence="1">
    <location>
        <begin position="718"/>
        <end position="727"/>
    </location>
</feature>
<dbReference type="InterPro" id="IPR003593">
    <property type="entry name" value="AAA+_ATPase"/>
</dbReference>
<feature type="region of interest" description="Disordered" evidence="1">
    <location>
        <begin position="1559"/>
        <end position="1602"/>
    </location>
</feature>
<dbReference type="Gene3D" id="3.40.50.300">
    <property type="entry name" value="P-loop containing nucleotide triphosphate hydrolases"/>
    <property type="match status" value="2"/>
</dbReference>
<evidence type="ECO:0000256" key="1">
    <source>
        <dbReference type="SAM" id="MobiDB-lite"/>
    </source>
</evidence>
<protein>
    <recommendedName>
        <fullName evidence="2">AAA+ ATPase domain-containing protein</fullName>
    </recommendedName>
</protein>
<dbReference type="GO" id="GO:0005634">
    <property type="term" value="C:nucleus"/>
    <property type="evidence" value="ECO:0007669"/>
    <property type="project" value="TreeGrafter"/>
</dbReference>
<feature type="region of interest" description="Disordered" evidence="1">
    <location>
        <begin position="921"/>
        <end position="1019"/>
    </location>
</feature>
<feature type="compositionally biased region" description="Polar residues" evidence="1">
    <location>
        <begin position="974"/>
        <end position="988"/>
    </location>
</feature>
<keyword evidence="4" id="KW-1185">Reference proteome</keyword>
<feature type="compositionally biased region" description="Basic and acidic residues" evidence="1">
    <location>
        <begin position="1267"/>
        <end position="1279"/>
    </location>
</feature>
<dbReference type="InterPro" id="IPR027417">
    <property type="entry name" value="P-loop_NTPase"/>
</dbReference>
<feature type="compositionally biased region" description="Polar residues" evidence="1">
    <location>
        <begin position="198"/>
        <end position="208"/>
    </location>
</feature>
<dbReference type="PANTHER" id="PTHR23389">
    <property type="entry name" value="CHROMOSOME TRANSMISSION FIDELITY FACTOR 18"/>
    <property type="match status" value="1"/>
</dbReference>
<dbReference type="Proteomes" id="UP000606274">
    <property type="component" value="Unassembled WGS sequence"/>
</dbReference>
<feature type="compositionally biased region" description="Basic and acidic residues" evidence="1">
    <location>
        <begin position="356"/>
        <end position="369"/>
    </location>
</feature>
<feature type="compositionally biased region" description="Polar residues" evidence="1">
    <location>
        <begin position="156"/>
        <end position="167"/>
    </location>
</feature>
<dbReference type="SMART" id="SM00382">
    <property type="entry name" value="AAA"/>
    <property type="match status" value="1"/>
</dbReference>
<dbReference type="PANTHER" id="PTHR23389:SF21">
    <property type="entry name" value="ATPASE FAMILY AAA DOMAIN-CONTAINING PROTEIN 5"/>
    <property type="match status" value="1"/>
</dbReference>
<feature type="domain" description="AAA+ ATPase" evidence="2">
    <location>
        <begin position="1113"/>
        <end position="1345"/>
    </location>
</feature>
<feature type="region of interest" description="Disordered" evidence="1">
    <location>
        <begin position="647"/>
        <end position="676"/>
    </location>
</feature>
<dbReference type="GO" id="GO:0061860">
    <property type="term" value="F:DNA clamp unloader activity"/>
    <property type="evidence" value="ECO:0007669"/>
    <property type="project" value="TreeGrafter"/>
</dbReference>
<dbReference type="GO" id="GO:0003677">
    <property type="term" value="F:DNA binding"/>
    <property type="evidence" value="ECO:0007669"/>
    <property type="project" value="TreeGrafter"/>
</dbReference>
<reference evidence="3" key="1">
    <citation type="submission" date="2020-08" db="EMBL/GenBank/DDBJ databases">
        <title>Chromosome-level assembly of Southern catfish (Silurus meridionalis) provides insights into visual adaptation to the nocturnal and benthic lifestyles.</title>
        <authorList>
            <person name="Zhang Y."/>
            <person name="Wang D."/>
            <person name="Peng Z."/>
        </authorList>
    </citation>
    <scope>NUCLEOTIDE SEQUENCE</scope>
    <source>
        <strain evidence="3">SWU-2019-XX</strain>
        <tissue evidence="3">Muscle</tissue>
    </source>
</reference>
<feature type="compositionally biased region" description="Basic and acidic residues" evidence="1">
    <location>
        <begin position="1242"/>
        <end position="1253"/>
    </location>
</feature>
<evidence type="ECO:0000313" key="3">
    <source>
        <dbReference type="EMBL" id="KAF7691124.1"/>
    </source>
</evidence>